<reference evidence="2 3" key="1">
    <citation type="submission" date="2016-11" db="EMBL/GenBank/DDBJ databases">
        <authorList>
            <person name="Jaros S."/>
            <person name="Januszkiewicz K."/>
            <person name="Wedrychowicz H."/>
        </authorList>
    </citation>
    <scope>NUCLEOTIDE SEQUENCE [LARGE SCALE GENOMIC DNA]</scope>
    <source>
        <strain evidence="2 3">DSM 45408</strain>
    </source>
</reference>
<gene>
    <name evidence="2" type="ORF">SAMN05444351_0581</name>
</gene>
<organism evidence="2 3">
    <name type="scientific">Geodermatophilus nigrescens</name>
    <dbReference type="NCBI Taxonomy" id="1070870"/>
    <lineage>
        <taxon>Bacteria</taxon>
        <taxon>Bacillati</taxon>
        <taxon>Actinomycetota</taxon>
        <taxon>Actinomycetes</taxon>
        <taxon>Geodermatophilales</taxon>
        <taxon>Geodermatophilaceae</taxon>
        <taxon>Geodermatophilus</taxon>
    </lineage>
</organism>
<dbReference type="AlphaFoldDB" id="A0A1M5DYI0"/>
<evidence type="ECO:0000256" key="1">
    <source>
        <dbReference type="SAM" id="Phobius"/>
    </source>
</evidence>
<accession>A0A1M5DYI0</accession>
<keyword evidence="3" id="KW-1185">Reference proteome</keyword>
<dbReference type="Proteomes" id="UP000184471">
    <property type="component" value="Unassembled WGS sequence"/>
</dbReference>
<dbReference type="STRING" id="1070870.SAMN05444351_0581"/>
<keyword evidence="1" id="KW-0472">Membrane</keyword>
<proteinExistence type="predicted"/>
<evidence type="ECO:0000313" key="3">
    <source>
        <dbReference type="Proteomes" id="UP000184471"/>
    </source>
</evidence>
<sequence>MRGVPRSVPGAYRRVVVLAVVEIVVLLVLLGLLLSRLGVWTAGRPALAPPRATWGPAHDEVDGVTRVLLRRSRPGPDGEPVVLEERVFTTFPADDPAWETRFTEAMAGARFRCRYLDAEESAG</sequence>
<protein>
    <submittedName>
        <fullName evidence="2">Uncharacterized protein</fullName>
    </submittedName>
</protein>
<evidence type="ECO:0000313" key="2">
    <source>
        <dbReference type="EMBL" id="SHF72057.1"/>
    </source>
</evidence>
<keyword evidence="1" id="KW-1133">Transmembrane helix</keyword>
<feature type="transmembrane region" description="Helical" evidence="1">
    <location>
        <begin position="12"/>
        <end position="34"/>
    </location>
</feature>
<keyword evidence="1" id="KW-0812">Transmembrane</keyword>
<dbReference type="EMBL" id="FQVX01000001">
    <property type="protein sequence ID" value="SHF72057.1"/>
    <property type="molecule type" value="Genomic_DNA"/>
</dbReference>
<name>A0A1M5DYI0_9ACTN</name>